<organism evidence="1 2">
    <name type="scientific">Svornostia abyssi</name>
    <dbReference type="NCBI Taxonomy" id="2898438"/>
    <lineage>
        <taxon>Bacteria</taxon>
        <taxon>Bacillati</taxon>
        <taxon>Actinomycetota</taxon>
        <taxon>Thermoleophilia</taxon>
        <taxon>Solirubrobacterales</taxon>
        <taxon>Baekduiaceae</taxon>
        <taxon>Svornostia</taxon>
    </lineage>
</organism>
<evidence type="ECO:0000313" key="2">
    <source>
        <dbReference type="Proteomes" id="UP001058860"/>
    </source>
</evidence>
<proteinExistence type="predicted"/>
<sequence>MDDADDLLQRALLEPDDSAAVALSVGGLPMSEALTVIFHGRRDLGTIQTYVTHGAKGAGMKVGTNDLLRVPVDLDLHDAEDRDTAEALYAEQARVLRDAIVAADTVLAVWAEPLADAAGGAVGVDRSIELSVQLPAHRLLPVALRAPERHLTVVPVCGARPLAEGRPPMGIACAQQDVAHVYPLHDDPEACLEDFLERAADHARATAERMSQQETSVQRFLELNADDERAA</sequence>
<gene>
    <name evidence="1" type="ORF">LRS13_10095</name>
</gene>
<dbReference type="Proteomes" id="UP001058860">
    <property type="component" value="Chromosome"/>
</dbReference>
<reference evidence="2" key="1">
    <citation type="submission" date="2021-11" db="EMBL/GenBank/DDBJ databases">
        <title>Cultivation dependent microbiological survey of springs from the worlds oldest radium mine currently devoted to the extraction of radon-saturated water.</title>
        <authorList>
            <person name="Kapinusova G."/>
            <person name="Smrhova T."/>
            <person name="Strejcek M."/>
            <person name="Suman J."/>
            <person name="Jani K."/>
            <person name="Pajer P."/>
            <person name="Uhlik O."/>
        </authorList>
    </citation>
    <scope>NUCLEOTIDE SEQUENCE [LARGE SCALE GENOMIC DNA]</scope>
    <source>
        <strain evidence="2">J379</strain>
    </source>
</reference>
<dbReference type="RefSeq" id="WP_353866285.1">
    <property type="nucleotide sequence ID" value="NZ_CP088295.1"/>
</dbReference>
<dbReference type="EMBL" id="CP088295">
    <property type="protein sequence ID" value="UUY05844.1"/>
    <property type="molecule type" value="Genomic_DNA"/>
</dbReference>
<protein>
    <submittedName>
        <fullName evidence="1">Uncharacterized protein</fullName>
    </submittedName>
</protein>
<accession>A0ABY5PMC7</accession>
<name>A0ABY5PMC7_9ACTN</name>
<keyword evidence="2" id="KW-1185">Reference proteome</keyword>
<evidence type="ECO:0000313" key="1">
    <source>
        <dbReference type="EMBL" id="UUY05844.1"/>
    </source>
</evidence>